<dbReference type="InterPro" id="IPR050090">
    <property type="entry name" value="Tyrosine_recombinase_XerCD"/>
</dbReference>
<protein>
    <submittedName>
        <fullName evidence="3">Site-specific integrase</fullName>
    </submittedName>
</protein>
<dbReference type="InterPro" id="IPR011010">
    <property type="entry name" value="DNA_brk_join_enz"/>
</dbReference>
<dbReference type="GO" id="GO:0006310">
    <property type="term" value="P:DNA recombination"/>
    <property type="evidence" value="ECO:0007669"/>
    <property type="project" value="UniProtKB-KW"/>
</dbReference>
<dbReference type="OrthoDB" id="9788852at2"/>
<evidence type="ECO:0000313" key="5">
    <source>
        <dbReference type="Proteomes" id="UP000036834"/>
    </source>
</evidence>
<dbReference type="InterPro" id="IPR013762">
    <property type="entry name" value="Integrase-like_cat_sf"/>
</dbReference>
<dbReference type="GO" id="GO:0003677">
    <property type="term" value="F:DNA binding"/>
    <property type="evidence" value="ECO:0007669"/>
    <property type="project" value="InterPro"/>
</dbReference>
<dbReference type="PANTHER" id="PTHR30349">
    <property type="entry name" value="PHAGE INTEGRASE-RELATED"/>
    <property type="match status" value="1"/>
</dbReference>
<name>A0A0K9YYM3_9BACL</name>
<dbReference type="GO" id="GO:0015074">
    <property type="term" value="P:DNA integration"/>
    <property type="evidence" value="ECO:0007669"/>
    <property type="project" value="InterPro"/>
</dbReference>
<reference evidence="5" key="1">
    <citation type="submission" date="2015-07" db="EMBL/GenBank/DDBJ databases">
        <title>Genome sequencing project for genomic taxonomy and phylogenomics of Bacillus-like bacteria.</title>
        <authorList>
            <person name="Liu B."/>
            <person name="Wang J."/>
            <person name="Zhu Y."/>
            <person name="Liu G."/>
            <person name="Chen Q."/>
            <person name="Chen Z."/>
            <person name="Lan J."/>
            <person name="Che J."/>
            <person name="Ge C."/>
            <person name="Shi H."/>
            <person name="Pan Z."/>
            <person name="Liu X."/>
        </authorList>
    </citation>
    <scope>NUCLEOTIDE SEQUENCE [LARGE SCALE GENOMIC DNA]</scope>
    <source>
        <strain evidence="5">DSM 9887</strain>
    </source>
</reference>
<dbReference type="Pfam" id="PF00589">
    <property type="entry name" value="Phage_integrase"/>
    <property type="match status" value="1"/>
</dbReference>
<dbReference type="RefSeq" id="WP_049737763.1">
    <property type="nucleotide sequence ID" value="NZ_BJON01000012.1"/>
</dbReference>
<reference evidence="4" key="2">
    <citation type="submission" date="2015-07" db="EMBL/GenBank/DDBJ databases">
        <title>MeaNS - Measles Nucleotide Surveillance Program.</title>
        <authorList>
            <person name="Tran T."/>
            <person name="Druce J."/>
        </authorList>
    </citation>
    <scope>NUCLEOTIDE SEQUENCE</scope>
    <source>
        <strain evidence="4">DSM 9887</strain>
    </source>
</reference>
<organism evidence="4 5">
    <name type="scientific">Brevibacillus reuszeri</name>
    <dbReference type="NCBI Taxonomy" id="54915"/>
    <lineage>
        <taxon>Bacteria</taxon>
        <taxon>Bacillati</taxon>
        <taxon>Bacillota</taxon>
        <taxon>Bacilli</taxon>
        <taxon>Bacillales</taxon>
        <taxon>Paenibacillaceae</taxon>
        <taxon>Brevibacillus</taxon>
    </lineage>
</organism>
<dbReference type="EMBL" id="BJON01000012">
    <property type="protein sequence ID" value="GED69404.1"/>
    <property type="molecule type" value="Genomic_DNA"/>
</dbReference>
<dbReference type="PROSITE" id="PS51898">
    <property type="entry name" value="TYR_RECOMBINASE"/>
    <property type="match status" value="1"/>
</dbReference>
<keyword evidence="6" id="KW-1185">Reference proteome</keyword>
<evidence type="ECO:0000256" key="1">
    <source>
        <dbReference type="ARBA" id="ARBA00023172"/>
    </source>
</evidence>
<dbReference type="Proteomes" id="UP000319578">
    <property type="component" value="Unassembled WGS sequence"/>
</dbReference>
<dbReference type="Proteomes" id="UP000036834">
    <property type="component" value="Unassembled WGS sequence"/>
</dbReference>
<evidence type="ECO:0000313" key="4">
    <source>
        <dbReference type="EMBL" id="KNB73756.1"/>
    </source>
</evidence>
<dbReference type="PANTHER" id="PTHR30349:SF82">
    <property type="entry name" value="INTEGRASE_RECOMBINASE YOEC-RELATED"/>
    <property type="match status" value="1"/>
</dbReference>
<dbReference type="PATRIC" id="fig|54915.3.peg.6915"/>
<reference evidence="3 6" key="3">
    <citation type="submission" date="2019-06" db="EMBL/GenBank/DDBJ databases">
        <title>Whole genome shotgun sequence of Brevibacillus reuszeri NBRC 15719.</title>
        <authorList>
            <person name="Hosoyama A."/>
            <person name="Uohara A."/>
            <person name="Ohji S."/>
            <person name="Ichikawa N."/>
        </authorList>
    </citation>
    <scope>NUCLEOTIDE SEQUENCE [LARGE SCALE GENOMIC DNA]</scope>
    <source>
        <strain evidence="3 6">NBRC 15719</strain>
    </source>
</reference>
<gene>
    <name evidence="4" type="ORF">ADS79_07410</name>
    <name evidence="3" type="ORF">BRE01_31060</name>
</gene>
<accession>A0A0K9YYM3</accession>
<feature type="domain" description="Tyr recombinase" evidence="2">
    <location>
        <begin position="2"/>
        <end position="195"/>
    </location>
</feature>
<keyword evidence="1" id="KW-0233">DNA recombination</keyword>
<comment type="caution">
    <text evidence="4">The sequence shown here is derived from an EMBL/GenBank/DDBJ whole genome shotgun (WGS) entry which is preliminary data.</text>
</comment>
<dbReference type="EMBL" id="LGIQ01000005">
    <property type="protein sequence ID" value="KNB73756.1"/>
    <property type="molecule type" value="Genomic_DNA"/>
</dbReference>
<evidence type="ECO:0000259" key="2">
    <source>
        <dbReference type="PROSITE" id="PS51898"/>
    </source>
</evidence>
<dbReference type="Gene3D" id="1.10.443.10">
    <property type="entry name" value="Intergrase catalytic core"/>
    <property type="match status" value="1"/>
</dbReference>
<evidence type="ECO:0000313" key="6">
    <source>
        <dbReference type="Proteomes" id="UP000319578"/>
    </source>
</evidence>
<dbReference type="SUPFAM" id="SSF56349">
    <property type="entry name" value="DNA breaking-rejoining enzymes"/>
    <property type="match status" value="1"/>
</dbReference>
<sequence>METVQPFRDRQQIKTMKILLGHRNKRDKLLFVLGLNSGLRISDILPLCIGDVIDKRGRPIKQLELIEQKTRKRTKRKKKLIEISDTIREAIAEYLAELDVVERDRPLFSSQKRDKDGNYKSITRQHAWAILNRVARQIGIEDRIGCHSMRKAFGYHAWHNGVPLEYLMRIFNHSDKRITLDYIGVTQEAIQEVYKTIRL</sequence>
<dbReference type="AlphaFoldDB" id="A0A0K9YYM3"/>
<proteinExistence type="predicted"/>
<dbReference type="STRING" id="54915.ADS79_07410"/>
<dbReference type="InterPro" id="IPR002104">
    <property type="entry name" value="Integrase_catalytic"/>
</dbReference>
<evidence type="ECO:0000313" key="3">
    <source>
        <dbReference type="EMBL" id="GED69404.1"/>
    </source>
</evidence>